<evidence type="ECO:0000313" key="8">
    <source>
        <dbReference type="Proteomes" id="UP000521227"/>
    </source>
</evidence>
<protein>
    <submittedName>
        <fullName evidence="7">Osmoprotectant transport system ATP-binding protein</fullName>
    </submittedName>
</protein>
<organism evidence="7 8">
    <name type="scientific">Afipia massiliensis</name>
    <dbReference type="NCBI Taxonomy" id="211460"/>
    <lineage>
        <taxon>Bacteria</taxon>
        <taxon>Pseudomonadati</taxon>
        <taxon>Pseudomonadota</taxon>
        <taxon>Alphaproteobacteria</taxon>
        <taxon>Hyphomicrobiales</taxon>
        <taxon>Nitrobacteraceae</taxon>
        <taxon>Afipia</taxon>
    </lineage>
</organism>
<dbReference type="InterPro" id="IPR003439">
    <property type="entry name" value="ABC_transporter-like_ATP-bd"/>
</dbReference>
<dbReference type="Pfam" id="PF00005">
    <property type="entry name" value="ABC_tran"/>
    <property type="match status" value="1"/>
</dbReference>
<keyword evidence="4 7" id="KW-0067">ATP-binding</keyword>
<keyword evidence="2" id="KW-0813">Transport</keyword>
<dbReference type="GO" id="GO:0016887">
    <property type="term" value="F:ATP hydrolysis activity"/>
    <property type="evidence" value="ECO:0007669"/>
    <property type="project" value="InterPro"/>
</dbReference>
<dbReference type="PROSITE" id="PS50893">
    <property type="entry name" value="ABC_TRANSPORTER_2"/>
    <property type="match status" value="1"/>
</dbReference>
<accession>A0A840NAY9</accession>
<dbReference type="GO" id="GO:0015697">
    <property type="term" value="P:quaternary ammonium group transport"/>
    <property type="evidence" value="ECO:0007669"/>
    <property type="project" value="UniProtKB-ARBA"/>
</dbReference>
<dbReference type="Proteomes" id="UP000521227">
    <property type="component" value="Unassembled WGS sequence"/>
</dbReference>
<reference evidence="7 8" key="1">
    <citation type="submission" date="2020-08" db="EMBL/GenBank/DDBJ databases">
        <title>Genomic Encyclopedia of Type Strains, Phase IV (KMG-IV): sequencing the most valuable type-strain genomes for metagenomic binning, comparative biology and taxonomic classification.</title>
        <authorList>
            <person name="Goeker M."/>
        </authorList>
    </citation>
    <scope>NUCLEOTIDE SEQUENCE [LARGE SCALE GENOMIC DNA]</scope>
    <source>
        <strain evidence="7 8">DSM 17498</strain>
    </source>
</reference>
<evidence type="ECO:0000259" key="6">
    <source>
        <dbReference type="PROSITE" id="PS50893"/>
    </source>
</evidence>
<dbReference type="GO" id="GO:0005524">
    <property type="term" value="F:ATP binding"/>
    <property type="evidence" value="ECO:0007669"/>
    <property type="project" value="UniProtKB-KW"/>
</dbReference>
<dbReference type="InterPro" id="IPR003593">
    <property type="entry name" value="AAA+_ATPase"/>
</dbReference>
<feature type="domain" description="ABC transporter" evidence="6">
    <location>
        <begin position="14"/>
        <end position="249"/>
    </location>
</feature>
<dbReference type="PANTHER" id="PTHR43117:SF4">
    <property type="entry name" value="OSMOPROTECTANT IMPORT ATP-BINDING PROTEIN OSMV"/>
    <property type="match status" value="1"/>
</dbReference>
<proteinExistence type="inferred from homology"/>
<evidence type="ECO:0000313" key="7">
    <source>
        <dbReference type="EMBL" id="MBB5054841.1"/>
    </source>
</evidence>
<evidence type="ECO:0000256" key="3">
    <source>
        <dbReference type="ARBA" id="ARBA00022741"/>
    </source>
</evidence>
<gene>
    <name evidence="7" type="ORF">HNQ36_004848</name>
</gene>
<evidence type="ECO:0000256" key="1">
    <source>
        <dbReference type="ARBA" id="ARBA00005417"/>
    </source>
</evidence>
<dbReference type="InterPro" id="IPR017871">
    <property type="entry name" value="ABC_transporter-like_CS"/>
</dbReference>
<keyword evidence="3" id="KW-0547">Nucleotide-binding</keyword>
<evidence type="ECO:0000256" key="4">
    <source>
        <dbReference type="ARBA" id="ARBA00022840"/>
    </source>
</evidence>
<dbReference type="FunFam" id="3.40.50.300:FF:000425">
    <property type="entry name" value="Probable ABC transporter, ATP-binding subunit"/>
    <property type="match status" value="1"/>
</dbReference>
<dbReference type="EMBL" id="JACHIJ010000008">
    <property type="protein sequence ID" value="MBB5054841.1"/>
    <property type="molecule type" value="Genomic_DNA"/>
</dbReference>
<dbReference type="Gene3D" id="3.40.50.300">
    <property type="entry name" value="P-loop containing nucleotide triphosphate hydrolases"/>
    <property type="match status" value="1"/>
</dbReference>
<sequence>MVHHDRMTSAAPAIAYENVGKSFEQGRIKAVDDVSLNVAAGEFLAVVGGSGSGKTTLLRLANRLIAPDSGTVHVQGSDVRSVDPIALRRSIGYVFQSGGLFPHMTVAGNIGITPRLQGTPAQEISARVDELIDLVRLERSHRNRFPHELSGGQRQRVGVARALAAKPSIVLMDEPFGALDPLTRDALGENYRALHRSLGLTTVMITHDMTEALLLADRVAVMRAGRLVAQGTAQELSKSTDAYVDELLNTPRRQAERLQELLPKDPA</sequence>
<dbReference type="SUPFAM" id="SSF52540">
    <property type="entry name" value="P-loop containing nucleoside triphosphate hydrolases"/>
    <property type="match status" value="1"/>
</dbReference>
<evidence type="ECO:0000256" key="5">
    <source>
        <dbReference type="ARBA" id="ARBA00024722"/>
    </source>
</evidence>
<comment type="similarity">
    <text evidence="1">Belongs to the ABC transporter superfamily.</text>
</comment>
<comment type="caution">
    <text evidence="7">The sequence shown here is derived from an EMBL/GenBank/DDBJ whole genome shotgun (WGS) entry which is preliminary data.</text>
</comment>
<comment type="function">
    <text evidence="5">Involved in beta-(1--&gt;2)glucan export. Transmembrane domains (TMD) form a pore in the inner membrane and the ATP-binding domain (NBD) is responsible for energy generation.</text>
</comment>
<evidence type="ECO:0000256" key="2">
    <source>
        <dbReference type="ARBA" id="ARBA00022448"/>
    </source>
</evidence>
<dbReference type="InterPro" id="IPR027417">
    <property type="entry name" value="P-loop_NTPase"/>
</dbReference>
<dbReference type="PANTHER" id="PTHR43117">
    <property type="entry name" value="OSMOPROTECTANT IMPORT ATP-BINDING PROTEIN OSMV"/>
    <property type="match status" value="1"/>
</dbReference>
<dbReference type="PROSITE" id="PS00211">
    <property type="entry name" value="ABC_TRANSPORTER_1"/>
    <property type="match status" value="1"/>
</dbReference>
<dbReference type="SMART" id="SM00382">
    <property type="entry name" value="AAA"/>
    <property type="match status" value="1"/>
</dbReference>
<name>A0A840NAY9_9BRAD</name>
<dbReference type="AlphaFoldDB" id="A0A840NAY9"/>